<comment type="caution">
    <text evidence="3">The sequence shown here is derived from an EMBL/GenBank/DDBJ whole genome shotgun (WGS) entry which is preliminary data.</text>
</comment>
<evidence type="ECO:0000256" key="1">
    <source>
        <dbReference type="SAM" id="MobiDB-lite"/>
    </source>
</evidence>
<feature type="region of interest" description="Disordered" evidence="1">
    <location>
        <begin position="43"/>
        <end position="66"/>
    </location>
</feature>
<keyword evidence="2" id="KW-0472">Membrane</keyword>
<proteinExistence type="predicted"/>
<dbReference type="Pfam" id="PF03597">
    <property type="entry name" value="FixS"/>
    <property type="match status" value="1"/>
</dbReference>
<feature type="transmembrane region" description="Helical" evidence="2">
    <location>
        <begin position="6"/>
        <end position="26"/>
    </location>
</feature>
<dbReference type="RefSeq" id="WP_273594993.1">
    <property type="nucleotide sequence ID" value="NZ_JAQQXS010000001.1"/>
</dbReference>
<evidence type="ECO:0000313" key="4">
    <source>
        <dbReference type="Proteomes" id="UP001219862"/>
    </source>
</evidence>
<evidence type="ECO:0000256" key="2">
    <source>
        <dbReference type="SAM" id="Phobius"/>
    </source>
</evidence>
<gene>
    <name evidence="3" type="primary">ccoS</name>
    <name evidence="3" type="ORF">PRZ01_01610</name>
</gene>
<dbReference type="PANTHER" id="PTHR41532:SF1">
    <property type="entry name" value="FIXS PROTEIN"/>
    <property type="match status" value="1"/>
</dbReference>
<keyword evidence="2" id="KW-1133">Transmembrane helix</keyword>
<dbReference type="NCBIfam" id="TIGR00847">
    <property type="entry name" value="ccoS"/>
    <property type="match status" value="1"/>
</dbReference>
<keyword evidence="4" id="KW-1185">Reference proteome</keyword>
<protein>
    <submittedName>
        <fullName evidence="3">Cbb3-type cytochrome oxidase assembly protein CcoS</fullName>
    </submittedName>
</protein>
<dbReference type="InterPro" id="IPR004714">
    <property type="entry name" value="Cyt_oxidase_maturation_cbb3"/>
</dbReference>
<keyword evidence="2" id="KW-0812">Transmembrane</keyword>
<organism evidence="3 4">
    <name type="scientific">Roseateles koreensis</name>
    <dbReference type="NCBI Taxonomy" id="2987526"/>
    <lineage>
        <taxon>Bacteria</taxon>
        <taxon>Pseudomonadati</taxon>
        <taxon>Pseudomonadota</taxon>
        <taxon>Betaproteobacteria</taxon>
        <taxon>Burkholderiales</taxon>
        <taxon>Sphaerotilaceae</taxon>
        <taxon>Roseateles</taxon>
    </lineage>
</organism>
<reference evidence="3 4" key="1">
    <citation type="submission" date="2022-10" db="EMBL/GenBank/DDBJ databases">
        <title>paucibacter sp. hw8 Genome sequencing.</title>
        <authorList>
            <person name="Park S."/>
        </authorList>
    </citation>
    <scope>NUCLEOTIDE SEQUENCE [LARGE SCALE GENOMIC DNA]</scope>
    <source>
        <strain evidence="4">hw8</strain>
    </source>
</reference>
<dbReference type="Proteomes" id="UP001219862">
    <property type="component" value="Unassembled WGS sequence"/>
</dbReference>
<accession>A0ABT5KLU9</accession>
<evidence type="ECO:0000313" key="3">
    <source>
        <dbReference type="EMBL" id="MDC8783885.1"/>
    </source>
</evidence>
<dbReference type="EMBL" id="JAQQXS010000001">
    <property type="protein sequence ID" value="MDC8783885.1"/>
    <property type="molecule type" value="Genomic_DNA"/>
</dbReference>
<dbReference type="PANTHER" id="PTHR41532">
    <property type="entry name" value="FIXS PROTEIN"/>
    <property type="match status" value="1"/>
</dbReference>
<sequence length="66" mass="7354">MDILYLLIPLSVLLVLMIVGVFGWAINNGQLDDLEREGGRIFEDADGVDENQVSKPDPVQESRPSR</sequence>
<name>A0ABT5KLU9_9BURK</name>